<name>A0A7Y9I8U4_9ACTN</name>
<reference evidence="3 4" key="1">
    <citation type="submission" date="2020-07" db="EMBL/GenBank/DDBJ databases">
        <title>Sequencing the genomes of 1000 actinobacteria strains.</title>
        <authorList>
            <person name="Klenk H.-P."/>
        </authorList>
    </citation>
    <scope>NUCLEOTIDE SEQUENCE [LARGE SCALE GENOMIC DNA]</scope>
    <source>
        <strain evidence="3 4">DSM 22083</strain>
    </source>
</reference>
<dbReference type="Proteomes" id="UP000569914">
    <property type="component" value="Unassembled WGS sequence"/>
</dbReference>
<keyword evidence="4" id="KW-1185">Reference proteome</keyword>
<keyword evidence="1" id="KW-1133">Transmembrane helix</keyword>
<evidence type="ECO:0000313" key="4">
    <source>
        <dbReference type="Proteomes" id="UP000569914"/>
    </source>
</evidence>
<sequence>MSRAPELDQRGQSVSVYAIVVLAALIAATGLVVDGGQQIAAASRAEAVAAEAARAAGNAAASQRLAGYGQATAAVRAARTYLAGQPDVAGEVRLSGGIVRVSTVTRQPTLFLGVIGIREVIAQGSAEARLVPTGADG</sequence>
<dbReference type="EMBL" id="JACCBU010000001">
    <property type="protein sequence ID" value="NYE72322.1"/>
    <property type="molecule type" value="Genomic_DNA"/>
</dbReference>
<keyword evidence="1" id="KW-0472">Membrane</keyword>
<dbReference type="RefSeq" id="WP_179753049.1">
    <property type="nucleotide sequence ID" value="NZ_JACCBU010000001.1"/>
</dbReference>
<gene>
    <name evidence="3" type="ORF">BKA15_003651</name>
</gene>
<feature type="transmembrane region" description="Helical" evidence="1">
    <location>
        <begin position="14"/>
        <end position="33"/>
    </location>
</feature>
<evidence type="ECO:0000313" key="3">
    <source>
        <dbReference type="EMBL" id="NYE72322.1"/>
    </source>
</evidence>
<accession>A0A7Y9I8U4</accession>
<dbReference type="InterPro" id="IPR028087">
    <property type="entry name" value="Tad_N"/>
</dbReference>
<organism evidence="3 4">
    <name type="scientific">Microlunatus parietis</name>
    <dbReference type="NCBI Taxonomy" id="682979"/>
    <lineage>
        <taxon>Bacteria</taxon>
        <taxon>Bacillati</taxon>
        <taxon>Actinomycetota</taxon>
        <taxon>Actinomycetes</taxon>
        <taxon>Propionibacteriales</taxon>
        <taxon>Propionibacteriaceae</taxon>
        <taxon>Microlunatus</taxon>
    </lineage>
</organism>
<evidence type="ECO:0000256" key="1">
    <source>
        <dbReference type="SAM" id="Phobius"/>
    </source>
</evidence>
<comment type="caution">
    <text evidence="3">The sequence shown here is derived from an EMBL/GenBank/DDBJ whole genome shotgun (WGS) entry which is preliminary data.</text>
</comment>
<feature type="domain" description="Putative Flp pilus-assembly TadG-like N-terminal" evidence="2">
    <location>
        <begin position="13"/>
        <end position="58"/>
    </location>
</feature>
<dbReference type="AlphaFoldDB" id="A0A7Y9I8U4"/>
<dbReference type="Pfam" id="PF13400">
    <property type="entry name" value="Tad"/>
    <property type="match status" value="1"/>
</dbReference>
<evidence type="ECO:0000259" key="2">
    <source>
        <dbReference type="Pfam" id="PF13400"/>
    </source>
</evidence>
<keyword evidence="1" id="KW-0812">Transmembrane</keyword>
<proteinExistence type="predicted"/>
<protein>
    <recommendedName>
        <fullName evidence="2">Putative Flp pilus-assembly TadG-like N-terminal domain-containing protein</fullName>
    </recommendedName>
</protein>